<sequence>MGTRKPIRTYQRKIVKNSFVGLSALPVRTIKKYDPVENVQTRLDKSGTFIDESLNYDPFETTFDRLAKDAIVPPLPPDANRHDSSNRGSSESDTSNVTNIKSPEHDAFTLFADNGASSLMHKSVKLGRRCNRSRKSKLNAPTSKTKAEQQKRQASKMQKRSKMAQNISNEPDNKCDEQRPRSKRDTTSRLKNAVYDESDVLHHSSKKILKTDEVTTTLQTMVDGFVTDLKCVSSNLRNVKPCFVKLVRCIDQNSYEPNTEKSVADTRIKRLQRNEDINEIVHNTDSRSNSTEYNGIIENFRNISLKSCSVVLCDDIRNCREKCINGYLDKSVVSSSVFHDSSKIVSRCSDNVKLAIRHHTEGNGENIIIRDSFVRLEKLKREDFLKKDRVTSNERKRQMVVSSTPIDKLTRVRPSTCSVLLSPIDTKEGTSHFEQNFSVMTEKNVLNFTPSANHSNKKIRLSIAQSEDCKFDVADIHEQQTQILCSSQSTRIMEDFVVKTETISFEEDIHTASTQKYNMEDDAVLPCSLNTFAATDQSRSLFSTDTTYDHSTRDAVKNEIKEQIDEMISFPVDLRSEQEWSDKALLSFNFYQQPGGSNLERSKSTSSNQPFHQVESKFDTTVERYSDSINAINRQIEKSIFLKPGKSWTRSLSILNNINDECNLDKLSLGKGRKWRNSVRDLLDMQKQGIVQSCCEKQKDDLPSPDVSNRSSFDIDRHETFNSTNHVRFSKRISVRVVPNDTSVNHEVKDVPFLEAFGINSKLSHQTQSATRDDLIRKHSTTAKDVVLKKCSQQRYLPFSRCFPKSYLMHCRKIGEGVYGEVFLYENNFKKTKSVIKIIPIEGKELVNGEPQKKFNEILSEIVIAQELSNLRSNDVCRTGGFVEVKNIKCIIGRYPKKLVKLWNAYDEEKTSDNDCPSMFDKNQLYIALELGHGGEDFEAFVFQTADETCALFFQIAFALAVAERALEFEHRDLHWGNVLISKTTDKYIYYKLDEKEIRLLSNGVRVSIIDFTLSRMLYQQCCIYNDLALDPALFTAHGEYQFEIYRLMRDKLQNNWREFEPYTNILWLHYILDKMITMVRYKRKDLRIHDYSIGLLKELKNLILNYDSTYDFVTNYNDIPCRCF</sequence>
<keyword evidence="7" id="KW-0808">Transferase</keyword>
<dbReference type="GO" id="GO:0005634">
    <property type="term" value="C:nucleus"/>
    <property type="evidence" value="ECO:0007669"/>
    <property type="project" value="TreeGrafter"/>
</dbReference>
<gene>
    <name evidence="16" type="ORF">X777_15489</name>
</gene>
<keyword evidence="17" id="KW-1185">Reference proteome</keyword>
<dbReference type="Proteomes" id="UP000053097">
    <property type="component" value="Unassembled WGS sequence"/>
</dbReference>
<evidence type="ECO:0000256" key="5">
    <source>
        <dbReference type="ARBA" id="ARBA00022490"/>
    </source>
</evidence>
<dbReference type="InterPro" id="IPR000719">
    <property type="entry name" value="Prot_kinase_dom"/>
</dbReference>
<evidence type="ECO:0000256" key="4">
    <source>
        <dbReference type="ARBA" id="ARBA00022454"/>
    </source>
</evidence>
<dbReference type="PANTHER" id="PTHR24419:SF18">
    <property type="entry name" value="SERINE_THREONINE-PROTEIN KINASE HASPIN"/>
    <property type="match status" value="1"/>
</dbReference>
<evidence type="ECO:0000256" key="6">
    <source>
        <dbReference type="ARBA" id="ARBA00022527"/>
    </source>
</evidence>
<dbReference type="Pfam" id="PF12330">
    <property type="entry name" value="Haspin_kinase"/>
    <property type="match status" value="1"/>
</dbReference>
<dbReference type="PANTHER" id="PTHR24419">
    <property type="entry name" value="INTERLEUKIN-1 RECEPTOR-ASSOCIATED KINASE"/>
    <property type="match status" value="1"/>
</dbReference>
<evidence type="ECO:0000256" key="14">
    <source>
        <dbReference type="SAM" id="MobiDB-lite"/>
    </source>
</evidence>
<accession>A0A026VW60</accession>
<keyword evidence="5" id="KW-0963">Cytoplasm</keyword>
<evidence type="ECO:0000256" key="2">
    <source>
        <dbReference type="ARBA" id="ARBA00004496"/>
    </source>
</evidence>
<feature type="region of interest" description="Disordered" evidence="14">
    <location>
        <begin position="70"/>
        <end position="101"/>
    </location>
</feature>
<proteinExistence type="predicted"/>
<feature type="compositionally biased region" description="Polar residues" evidence="14">
    <location>
        <begin position="86"/>
        <end position="101"/>
    </location>
</feature>
<protein>
    <recommendedName>
        <fullName evidence="3">non-specific serine/threonine protein kinase</fullName>
        <ecNumber evidence="3">2.7.11.1</ecNumber>
    </recommendedName>
</protein>
<evidence type="ECO:0000256" key="13">
    <source>
        <dbReference type="PROSITE-ProRule" id="PRU10141"/>
    </source>
</evidence>
<dbReference type="OrthoDB" id="21018at2759"/>
<keyword evidence="9 16" id="KW-0418">Kinase</keyword>
<comment type="subcellular location">
    <subcellularLocation>
        <location evidence="1">Chromosome</location>
    </subcellularLocation>
    <subcellularLocation>
        <location evidence="2">Cytoplasm</location>
    </subcellularLocation>
</comment>
<dbReference type="GO" id="GO:0000278">
    <property type="term" value="P:mitotic cell cycle"/>
    <property type="evidence" value="ECO:0007669"/>
    <property type="project" value="TreeGrafter"/>
</dbReference>
<name>A0A026VW60_OOCBI</name>
<organism evidence="16 17">
    <name type="scientific">Ooceraea biroi</name>
    <name type="common">Clonal raider ant</name>
    <name type="synonym">Cerapachys biroi</name>
    <dbReference type="NCBI Taxonomy" id="2015173"/>
    <lineage>
        <taxon>Eukaryota</taxon>
        <taxon>Metazoa</taxon>
        <taxon>Ecdysozoa</taxon>
        <taxon>Arthropoda</taxon>
        <taxon>Hexapoda</taxon>
        <taxon>Insecta</taxon>
        <taxon>Pterygota</taxon>
        <taxon>Neoptera</taxon>
        <taxon>Endopterygota</taxon>
        <taxon>Hymenoptera</taxon>
        <taxon>Apocrita</taxon>
        <taxon>Aculeata</taxon>
        <taxon>Formicoidea</taxon>
        <taxon>Formicidae</taxon>
        <taxon>Dorylinae</taxon>
        <taxon>Ooceraea</taxon>
    </lineage>
</organism>
<dbReference type="STRING" id="2015173.A0A026VW60"/>
<evidence type="ECO:0000256" key="3">
    <source>
        <dbReference type="ARBA" id="ARBA00012513"/>
    </source>
</evidence>
<dbReference type="Gene3D" id="3.30.200.20">
    <property type="entry name" value="Phosphorylase Kinase, domain 1"/>
    <property type="match status" value="1"/>
</dbReference>
<dbReference type="FunFam" id="1.10.510.10:FF:000401">
    <property type="entry name" value="serine/threonine-protein kinase haspin"/>
    <property type="match status" value="1"/>
</dbReference>
<feature type="compositionally biased region" description="Basic and acidic residues" evidence="14">
    <location>
        <begin position="171"/>
        <end position="188"/>
    </location>
</feature>
<comment type="catalytic activity">
    <reaction evidence="11">
        <text>L-threonyl-[protein] + ATP = O-phospho-L-threonyl-[protein] + ADP + H(+)</text>
        <dbReference type="Rhea" id="RHEA:46608"/>
        <dbReference type="Rhea" id="RHEA-COMP:11060"/>
        <dbReference type="Rhea" id="RHEA-COMP:11605"/>
        <dbReference type="ChEBI" id="CHEBI:15378"/>
        <dbReference type="ChEBI" id="CHEBI:30013"/>
        <dbReference type="ChEBI" id="CHEBI:30616"/>
        <dbReference type="ChEBI" id="CHEBI:61977"/>
        <dbReference type="ChEBI" id="CHEBI:456216"/>
        <dbReference type="EC" id="2.7.11.1"/>
    </reaction>
</comment>
<dbReference type="Gene3D" id="1.10.510.10">
    <property type="entry name" value="Transferase(Phosphotransferase) domain 1"/>
    <property type="match status" value="1"/>
</dbReference>
<evidence type="ECO:0000256" key="10">
    <source>
        <dbReference type="ARBA" id="ARBA00022840"/>
    </source>
</evidence>
<evidence type="ECO:0000256" key="8">
    <source>
        <dbReference type="ARBA" id="ARBA00022741"/>
    </source>
</evidence>
<feature type="domain" description="Protein kinase" evidence="15">
    <location>
        <begin position="808"/>
        <end position="1125"/>
    </location>
</feature>
<dbReference type="GO" id="GO:0005694">
    <property type="term" value="C:chromosome"/>
    <property type="evidence" value="ECO:0007669"/>
    <property type="project" value="UniProtKB-SubCell"/>
</dbReference>
<dbReference type="EC" id="2.7.11.1" evidence="3"/>
<keyword evidence="8 13" id="KW-0547">Nucleotide-binding</keyword>
<dbReference type="SMART" id="SM01331">
    <property type="entry name" value="DUF3635"/>
    <property type="match status" value="1"/>
</dbReference>
<feature type="compositionally biased region" description="Basic residues" evidence="14">
    <location>
        <begin position="124"/>
        <end position="137"/>
    </location>
</feature>
<dbReference type="InterPro" id="IPR024604">
    <property type="entry name" value="GSG2_C"/>
</dbReference>
<dbReference type="GO" id="GO:0005524">
    <property type="term" value="F:ATP binding"/>
    <property type="evidence" value="ECO:0007669"/>
    <property type="project" value="UniProtKB-UniRule"/>
</dbReference>
<feature type="binding site" evidence="13">
    <location>
        <position position="837"/>
    </location>
    <ligand>
        <name>ATP</name>
        <dbReference type="ChEBI" id="CHEBI:30616"/>
    </ligand>
</feature>
<feature type="compositionally biased region" description="Basic residues" evidence="14">
    <location>
        <begin position="153"/>
        <end position="162"/>
    </location>
</feature>
<evidence type="ECO:0000313" key="17">
    <source>
        <dbReference type="Proteomes" id="UP000053097"/>
    </source>
</evidence>
<dbReference type="PROSITE" id="PS50011">
    <property type="entry name" value="PROTEIN_KINASE_DOM"/>
    <property type="match status" value="1"/>
</dbReference>
<dbReference type="PROSITE" id="PS00107">
    <property type="entry name" value="PROTEIN_KINASE_ATP"/>
    <property type="match status" value="1"/>
</dbReference>
<keyword evidence="10 13" id="KW-0067">ATP-binding</keyword>
<dbReference type="InterPro" id="IPR011009">
    <property type="entry name" value="Kinase-like_dom_sf"/>
</dbReference>
<evidence type="ECO:0000256" key="12">
    <source>
        <dbReference type="ARBA" id="ARBA00048679"/>
    </source>
</evidence>
<evidence type="ECO:0000259" key="15">
    <source>
        <dbReference type="PROSITE" id="PS50011"/>
    </source>
</evidence>
<evidence type="ECO:0000256" key="9">
    <source>
        <dbReference type="ARBA" id="ARBA00022777"/>
    </source>
</evidence>
<dbReference type="InterPro" id="IPR017441">
    <property type="entry name" value="Protein_kinase_ATP_BS"/>
</dbReference>
<evidence type="ECO:0000313" key="16">
    <source>
        <dbReference type="EMBL" id="EZA47741.1"/>
    </source>
</evidence>
<dbReference type="GO" id="GO:0072354">
    <property type="term" value="F:histone H3T3 kinase activity"/>
    <property type="evidence" value="ECO:0007669"/>
    <property type="project" value="TreeGrafter"/>
</dbReference>
<reference evidence="16 17" key="1">
    <citation type="journal article" date="2014" name="Curr. Biol.">
        <title>The genome of the clonal raider ant Cerapachys biroi.</title>
        <authorList>
            <person name="Oxley P.R."/>
            <person name="Ji L."/>
            <person name="Fetter-Pruneda I."/>
            <person name="McKenzie S.K."/>
            <person name="Li C."/>
            <person name="Hu H."/>
            <person name="Zhang G."/>
            <person name="Kronauer D.J."/>
        </authorList>
    </citation>
    <scope>NUCLEOTIDE SEQUENCE [LARGE SCALE GENOMIC DNA]</scope>
</reference>
<evidence type="ECO:0000256" key="7">
    <source>
        <dbReference type="ARBA" id="ARBA00022679"/>
    </source>
</evidence>
<keyword evidence="4" id="KW-0158">Chromosome</keyword>
<keyword evidence="6" id="KW-0723">Serine/threonine-protein kinase</keyword>
<dbReference type="GO" id="GO:0005737">
    <property type="term" value="C:cytoplasm"/>
    <property type="evidence" value="ECO:0007669"/>
    <property type="project" value="UniProtKB-SubCell"/>
</dbReference>
<dbReference type="SMART" id="SM00220">
    <property type="entry name" value="S_TKc"/>
    <property type="match status" value="1"/>
</dbReference>
<dbReference type="AlphaFoldDB" id="A0A026VW60"/>
<feature type="region of interest" description="Disordered" evidence="14">
    <location>
        <begin position="124"/>
        <end position="191"/>
    </location>
</feature>
<comment type="catalytic activity">
    <reaction evidence="12">
        <text>L-seryl-[protein] + ATP = O-phospho-L-seryl-[protein] + ADP + H(+)</text>
        <dbReference type="Rhea" id="RHEA:17989"/>
        <dbReference type="Rhea" id="RHEA-COMP:9863"/>
        <dbReference type="Rhea" id="RHEA-COMP:11604"/>
        <dbReference type="ChEBI" id="CHEBI:15378"/>
        <dbReference type="ChEBI" id="CHEBI:29999"/>
        <dbReference type="ChEBI" id="CHEBI:30616"/>
        <dbReference type="ChEBI" id="CHEBI:83421"/>
        <dbReference type="ChEBI" id="CHEBI:456216"/>
        <dbReference type="EC" id="2.7.11.1"/>
    </reaction>
</comment>
<evidence type="ECO:0000256" key="11">
    <source>
        <dbReference type="ARBA" id="ARBA00047899"/>
    </source>
</evidence>
<evidence type="ECO:0000256" key="1">
    <source>
        <dbReference type="ARBA" id="ARBA00004286"/>
    </source>
</evidence>
<dbReference type="SUPFAM" id="SSF56112">
    <property type="entry name" value="Protein kinase-like (PK-like)"/>
    <property type="match status" value="1"/>
</dbReference>
<dbReference type="GO" id="GO:0035556">
    <property type="term" value="P:intracellular signal transduction"/>
    <property type="evidence" value="ECO:0007669"/>
    <property type="project" value="TreeGrafter"/>
</dbReference>
<dbReference type="EMBL" id="KK107796">
    <property type="protein sequence ID" value="EZA47741.1"/>
    <property type="molecule type" value="Genomic_DNA"/>
</dbReference>